<keyword evidence="2" id="KW-1185">Reference proteome</keyword>
<protein>
    <submittedName>
        <fullName evidence="1">Uncharacterized protein</fullName>
    </submittedName>
</protein>
<dbReference type="InParanoid" id="A0A165GK89"/>
<dbReference type="EMBL" id="KV426044">
    <property type="protein sequence ID" value="KZV90644.1"/>
    <property type="molecule type" value="Genomic_DNA"/>
</dbReference>
<evidence type="ECO:0000313" key="2">
    <source>
        <dbReference type="Proteomes" id="UP000077266"/>
    </source>
</evidence>
<gene>
    <name evidence="1" type="ORF">EXIGLDRAFT_720159</name>
</gene>
<name>A0A165GK89_EXIGL</name>
<dbReference type="AlphaFoldDB" id="A0A165GK89"/>
<evidence type="ECO:0000313" key="1">
    <source>
        <dbReference type="EMBL" id="KZV90644.1"/>
    </source>
</evidence>
<reference evidence="1 2" key="1">
    <citation type="journal article" date="2016" name="Mol. Biol. Evol.">
        <title>Comparative Genomics of Early-Diverging Mushroom-Forming Fungi Provides Insights into the Origins of Lignocellulose Decay Capabilities.</title>
        <authorList>
            <person name="Nagy L.G."/>
            <person name="Riley R."/>
            <person name="Tritt A."/>
            <person name="Adam C."/>
            <person name="Daum C."/>
            <person name="Floudas D."/>
            <person name="Sun H."/>
            <person name="Yadav J.S."/>
            <person name="Pangilinan J."/>
            <person name="Larsson K.H."/>
            <person name="Matsuura K."/>
            <person name="Barry K."/>
            <person name="Labutti K."/>
            <person name="Kuo R."/>
            <person name="Ohm R.A."/>
            <person name="Bhattacharya S.S."/>
            <person name="Shirouzu T."/>
            <person name="Yoshinaga Y."/>
            <person name="Martin F.M."/>
            <person name="Grigoriev I.V."/>
            <person name="Hibbett D.S."/>
        </authorList>
    </citation>
    <scope>NUCLEOTIDE SEQUENCE [LARGE SCALE GENOMIC DNA]</scope>
    <source>
        <strain evidence="1 2">HHB12029</strain>
    </source>
</reference>
<proteinExistence type="predicted"/>
<sequence length="76" mass="8223">MSRRNAASLLPLTAQSAATWIRESQSLEWHVAFQVAHTTLKLSGHPRHAVDALYRSLPVASISRTTGAVTAALSTR</sequence>
<dbReference type="Proteomes" id="UP000077266">
    <property type="component" value="Unassembled WGS sequence"/>
</dbReference>
<organism evidence="1 2">
    <name type="scientific">Exidia glandulosa HHB12029</name>
    <dbReference type="NCBI Taxonomy" id="1314781"/>
    <lineage>
        <taxon>Eukaryota</taxon>
        <taxon>Fungi</taxon>
        <taxon>Dikarya</taxon>
        <taxon>Basidiomycota</taxon>
        <taxon>Agaricomycotina</taxon>
        <taxon>Agaricomycetes</taxon>
        <taxon>Auriculariales</taxon>
        <taxon>Exidiaceae</taxon>
        <taxon>Exidia</taxon>
    </lineage>
</organism>
<accession>A0A165GK89</accession>